<accession>A0A382KV36</accession>
<feature type="non-terminal residue" evidence="2">
    <location>
        <position position="193"/>
    </location>
</feature>
<feature type="transmembrane region" description="Helical" evidence="1">
    <location>
        <begin position="14"/>
        <end position="46"/>
    </location>
</feature>
<name>A0A382KV36_9ZZZZ</name>
<sequence>MLLKNLSLHKISLYLLYLLPISLISGPAIPDISITLICILFIVHIINTKEFWWIKEGWIKAAILFWFSLLLISFFAKDKFSSFADSIVFIRLILLSIAIYVWIIQERKHLKNLSIIFFITIIFIIADSLYQFLSYDPAMGYGKDIFGFVPKHYGRLTGPFNDQVPGSHLTRFFFVSILVFIYFFDKNKINSTI</sequence>
<feature type="transmembrane region" description="Helical" evidence="1">
    <location>
        <begin position="82"/>
        <end position="103"/>
    </location>
</feature>
<organism evidence="2">
    <name type="scientific">marine metagenome</name>
    <dbReference type="NCBI Taxonomy" id="408172"/>
    <lineage>
        <taxon>unclassified sequences</taxon>
        <taxon>metagenomes</taxon>
        <taxon>ecological metagenomes</taxon>
    </lineage>
</organism>
<keyword evidence="1" id="KW-1133">Transmembrane helix</keyword>
<evidence type="ECO:0000256" key="1">
    <source>
        <dbReference type="SAM" id="Phobius"/>
    </source>
</evidence>
<proteinExistence type="predicted"/>
<feature type="transmembrane region" description="Helical" evidence="1">
    <location>
        <begin position="58"/>
        <end position="76"/>
    </location>
</feature>
<protein>
    <submittedName>
        <fullName evidence="2">Uncharacterized protein</fullName>
    </submittedName>
</protein>
<dbReference type="AlphaFoldDB" id="A0A382KV36"/>
<keyword evidence="1" id="KW-0812">Transmembrane</keyword>
<evidence type="ECO:0000313" key="2">
    <source>
        <dbReference type="EMBL" id="SVC28330.1"/>
    </source>
</evidence>
<keyword evidence="1" id="KW-0472">Membrane</keyword>
<feature type="transmembrane region" description="Helical" evidence="1">
    <location>
        <begin position="115"/>
        <end position="133"/>
    </location>
</feature>
<gene>
    <name evidence="2" type="ORF">METZ01_LOCUS281184</name>
</gene>
<feature type="transmembrane region" description="Helical" evidence="1">
    <location>
        <begin position="168"/>
        <end position="184"/>
    </location>
</feature>
<dbReference type="EMBL" id="UINC01083027">
    <property type="protein sequence ID" value="SVC28330.1"/>
    <property type="molecule type" value="Genomic_DNA"/>
</dbReference>
<reference evidence="2" key="1">
    <citation type="submission" date="2018-05" db="EMBL/GenBank/DDBJ databases">
        <authorList>
            <person name="Lanie J.A."/>
            <person name="Ng W.-L."/>
            <person name="Kazmierczak K.M."/>
            <person name="Andrzejewski T.M."/>
            <person name="Davidsen T.M."/>
            <person name="Wayne K.J."/>
            <person name="Tettelin H."/>
            <person name="Glass J.I."/>
            <person name="Rusch D."/>
            <person name="Podicherti R."/>
            <person name="Tsui H.-C.T."/>
            <person name="Winkler M.E."/>
        </authorList>
    </citation>
    <scope>NUCLEOTIDE SEQUENCE</scope>
</reference>